<name>A0ABW3CHN6_9ACTN</name>
<protein>
    <submittedName>
        <fullName evidence="1">Uncharacterized protein</fullName>
    </submittedName>
</protein>
<accession>A0ABW3CHN6</accession>
<dbReference type="Proteomes" id="UP001597083">
    <property type="component" value="Unassembled WGS sequence"/>
</dbReference>
<keyword evidence="2" id="KW-1185">Reference proteome</keyword>
<organism evidence="1 2">
    <name type="scientific">Actinomadura adrarensis</name>
    <dbReference type="NCBI Taxonomy" id="1819600"/>
    <lineage>
        <taxon>Bacteria</taxon>
        <taxon>Bacillati</taxon>
        <taxon>Actinomycetota</taxon>
        <taxon>Actinomycetes</taxon>
        <taxon>Streptosporangiales</taxon>
        <taxon>Thermomonosporaceae</taxon>
        <taxon>Actinomadura</taxon>
    </lineage>
</organism>
<comment type="caution">
    <text evidence="1">The sequence shown here is derived from an EMBL/GenBank/DDBJ whole genome shotgun (WGS) entry which is preliminary data.</text>
</comment>
<evidence type="ECO:0000313" key="1">
    <source>
        <dbReference type="EMBL" id="MFD0853512.1"/>
    </source>
</evidence>
<sequence>MSNFRRPALGQLAPERPAVQYDDYALELCLIDWSRPPSTQPEELSEELQ</sequence>
<gene>
    <name evidence="1" type="ORF">ACFQ07_14840</name>
</gene>
<evidence type="ECO:0000313" key="2">
    <source>
        <dbReference type="Proteomes" id="UP001597083"/>
    </source>
</evidence>
<reference evidence="2" key="1">
    <citation type="journal article" date="2019" name="Int. J. Syst. Evol. Microbiol.">
        <title>The Global Catalogue of Microorganisms (GCM) 10K type strain sequencing project: providing services to taxonomists for standard genome sequencing and annotation.</title>
        <authorList>
            <consortium name="The Broad Institute Genomics Platform"/>
            <consortium name="The Broad Institute Genome Sequencing Center for Infectious Disease"/>
            <person name="Wu L."/>
            <person name="Ma J."/>
        </authorList>
    </citation>
    <scope>NUCLEOTIDE SEQUENCE [LARGE SCALE GENOMIC DNA]</scope>
    <source>
        <strain evidence="2">JCM 31696</strain>
    </source>
</reference>
<proteinExistence type="predicted"/>
<dbReference type="EMBL" id="JBHTIR010002227">
    <property type="protein sequence ID" value="MFD0853512.1"/>
    <property type="molecule type" value="Genomic_DNA"/>
</dbReference>